<reference evidence="2 3" key="1">
    <citation type="journal article" date="2020" name="Nature">
        <title>Isolation of an archaeon at the prokaryote-eukaryote interface.</title>
        <authorList>
            <person name="Imachi H."/>
            <person name="Nobu M.K."/>
            <person name="Nakahara N."/>
            <person name="Morono Y."/>
            <person name="Ogawara M."/>
            <person name="Takaki Y."/>
            <person name="Takano Y."/>
            <person name="Uematsu K."/>
            <person name="Ikuta T."/>
            <person name="Ito M."/>
            <person name="Matsui Y."/>
            <person name="Miyazaki M."/>
            <person name="Murata K."/>
            <person name="Saito Y."/>
            <person name="Sakai S."/>
            <person name="Song C."/>
            <person name="Tasumi E."/>
            <person name="Yamanaka Y."/>
            <person name="Yamaguchi T."/>
            <person name="Kamagata Y."/>
            <person name="Tamaki H."/>
            <person name="Takai K."/>
        </authorList>
    </citation>
    <scope>NUCLEOTIDE SEQUENCE [LARGE SCALE GENOMIC DNA]</scope>
    <source>
        <strain evidence="2 3">MK-D1</strain>
    </source>
</reference>
<dbReference type="AlphaFoldDB" id="A0A5B9D645"/>
<gene>
    <name evidence="2" type="ORF">DSAG12_00288</name>
</gene>
<protein>
    <recommendedName>
        <fullName evidence="1">Nucleotide modification associated domain-containing protein</fullName>
    </recommendedName>
</protein>
<keyword evidence="3" id="KW-1185">Reference proteome</keyword>
<dbReference type="Pfam" id="PF18754">
    <property type="entry name" value="Nmad3"/>
    <property type="match status" value="1"/>
</dbReference>
<organism evidence="2 3">
    <name type="scientific">Promethearchaeum syntrophicum</name>
    <dbReference type="NCBI Taxonomy" id="2594042"/>
    <lineage>
        <taxon>Archaea</taxon>
        <taxon>Promethearchaeati</taxon>
        <taxon>Promethearchaeota</taxon>
        <taxon>Promethearchaeia</taxon>
        <taxon>Promethearchaeales</taxon>
        <taxon>Promethearchaeaceae</taxon>
        <taxon>Promethearchaeum</taxon>
    </lineage>
</organism>
<accession>A0A5B9D645</accession>
<evidence type="ECO:0000313" key="3">
    <source>
        <dbReference type="Proteomes" id="UP000321408"/>
    </source>
</evidence>
<sequence>MKAYGICVFADRGENGFYNPAFENEDGKIKGYELIPIPEDREIGPRFDQIFGTTGKFLSEYIPRRRWLENHSLAHFDPDFVHKTYGDNNSSQNHQNNVPKMLSQLESGDLLVIFARMQKWENGDFIEGTQRVYIVGWIEIEKIIDYQTTSDDKITPWLKEHKNVNSHFFTHKGSLDSFRSKMDIVAIGNSKVGGQLKHPIEFTGGPVNNENDVFTGFRILPDMQEMIADNHQLVYMIGPYKLHYDLINNLLRNPVNSQFITVQLPPEFQ</sequence>
<dbReference type="Proteomes" id="UP000321408">
    <property type="component" value="Chromosome"/>
</dbReference>
<reference evidence="2 3" key="2">
    <citation type="journal article" date="2024" name="Int. J. Syst. Evol. Microbiol.">
        <title>Promethearchaeum syntrophicum gen. nov., sp. nov., an anaerobic, obligately syntrophic archaeon, the first isolate of the lineage 'Asgard' archaea, and proposal of the new archaeal phylum Promethearchaeota phyl. nov. and kingdom Promethearchaeati regn. nov.</title>
        <authorList>
            <person name="Imachi H."/>
            <person name="Nobu M.K."/>
            <person name="Kato S."/>
            <person name="Takaki Y."/>
            <person name="Miyazaki M."/>
            <person name="Miyata M."/>
            <person name="Ogawara M."/>
            <person name="Saito Y."/>
            <person name="Sakai S."/>
            <person name="Tahara Y.O."/>
            <person name="Takano Y."/>
            <person name="Tasumi E."/>
            <person name="Uematsu K."/>
            <person name="Yoshimura T."/>
            <person name="Itoh T."/>
            <person name="Ohkuma M."/>
            <person name="Takai K."/>
        </authorList>
    </citation>
    <scope>NUCLEOTIDE SEQUENCE [LARGE SCALE GENOMIC DNA]</scope>
    <source>
        <strain evidence="2 3">MK-D1</strain>
    </source>
</reference>
<proteinExistence type="predicted"/>
<dbReference type="KEGG" id="psyt:DSAG12_00288"/>
<dbReference type="EMBL" id="CP042905">
    <property type="protein sequence ID" value="QEE14475.2"/>
    <property type="molecule type" value="Genomic_DNA"/>
</dbReference>
<evidence type="ECO:0000313" key="2">
    <source>
        <dbReference type="EMBL" id="QEE14475.2"/>
    </source>
</evidence>
<evidence type="ECO:0000259" key="1">
    <source>
        <dbReference type="Pfam" id="PF18754"/>
    </source>
</evidence>
<dbReference type="InterPro" id="IPR041135">
    <property type="entry name" value="Nmad3"/>
</dbReference>
<name>A0A5B9D645_9ARCH</name>